<evidence type="ECO:0000313" key="5">
    <source>
        <dbReference type="Proteomes" id="UP000765509"/>
    </source>
</evidence>
<dbReference type="InterPro" id="IPR054722">
    <property type="entry name" value="PolX-like_BBD"/>
</dbReference>
<evidence type="ECO:0000256" key="2">
    <source>
        <dbReference type="SAM" id="MobiDB-lite"/>
    </source>
</evidence>
<dbReference type="SUPFAM" id="SSF57756">
    <property type="entry name" value="Retrovirus zinc finger-like domains"/>
    <property type="match status" value="1"/>
</dbReference>
<dbReference type="GO" id="GO:0006397">
    <property type="term" value="P:mRNA processing"/>
    <property type="evidence" value="ECO:0007669"/>
    <property type="project" value="UniProtKB-KW"/>
</dbReference>
<dbReference type="EMBL" id="AVOT02100791">
    <property type="protein sequence ID" value="MBW0577525.1"/>
    <property type="molecule type" value="Genomic_DNA"/>
</dbReference>
<feature type="region of interest" description="Disordered" evidence="2">
    <location>
        <begin position="63"/>
        <end position="99"/>
    </location>
</feature>
<protein>
    <recommendedName>
        <fullName evidence="3">Retrovirus-related Pol polyprotein from transposon TNT 1-94-like beta-barrel domain-containing protein</fullName>
    </recommendedName>
</protein>
<dbReference type="GO" id="GO:0008270">
    <property type="term" value="F:zinc ion binding"/>
    <property type="evidence" value="ECO:0007669"/>
    <property type="project" value="InterPro"/>
</dbReference>
<dbReference type="Pfam" id="PF22936">
    <property type="entry name" value="Pol_BBD"/>
    <property type="match status" value="1"/>
</dbReference>
<evidence type="ECO:0000256" key="1">
    <source>
        <dbReference type="ARBA" id="ARBA00022664"/>
    </source>
</evidence>
<comment type="caution">
    <text evidence="4">The sequence shown here is derived from an EMBL/GenBank/DDBJ whole genome shotgun (WGS) entry which is preliminary data.</text>
</comment>
<dbReference type="GO" id="GO:0003676">
    <property type="term" value="F:nucleic acid binding"/>
    <property type="evidence" value="ECO:0007669"/>
    <property type="project" value="InterPro"/>
</dbReference>
<dbReference type="AlphaFoldDB" id="A0A9Q3KE11"/>
<evidence type="ECO:0000259" key="3">
    <source>
        <dbReference type="Pfam" id="PF22936"/>
    </source>
</evidence>
<gene>
    <name evidence="4" type="ORF">O181_117240</name>
</gene>
<dbReference type="Proteomes" id="UP000765509">
    <property type="component" value="Unassembled WGS sequence"/>
</dbReference>
<reference evidence="4" key="1">
    <citation type="submission" date="2021-03" db="EMBL/GenBank/DDBJ databases">
        <title>Draft genome sequence of rust myrtle Austropuccinia psidii MF-1, a brazilian biotype.</title>
        <authorList>
            <person name="Quecine M.C."/>
            <person name="Pachon D.M.R."/>
            <person name="Bonatelli M.L."/>
            <person name="Correr F.H."/>
            <person name="Franceschini L.M."/>
            <person name="Leite T.F."/>
            <person name="Margarido G.R.A."/>
            <person name="Almeida C.A."/>
            <person name="Ferrarezi J.A."/>
            <person name="Labate C.A."/>
        </authorList>
    </citation>
    <scope>NUCLEOTIDE SEQUENCE</scope>
    <source>
        <strain evidence="4">MF-1</strain>
    </source>
</reference>
<feature type="domain" description="Retrovirus-related Pol polyprotein from transposon TNT 1-94-like beta-barrel" evidence="3">
    <location>
        <begin position="158"/>
        <end position="231"/>
    </location>
</feature>
<accession>A0A9Q3KE11</accession>
<evidence type="ECO:0000313" key="4">
    <source>
        <dbReference type="EMBL" id="MBW0577525.1"/>
    </source>
</evidence>
<proteinExistence type="predicted"/>
<sequence>MITTLAIYYVVPSMHHLIIPAISTLMETNPEMKVRPDDLLNMIWQIAMASPSLDHSTEIAGINSTSRCSRRESHSTPNDSVSNKKPTITTSGNPQANVKVPSSRFPCHYCGEVRHWLPKCPIKAKAIGTSNKAQHQRVDVAGIGVLLALEGGEALLYSGATHLVVGNLLLFTSLTSTNMTLSVASSKSYKVDAIGTIVLNTSSVTFRLHNVLYCHSIPGVILSLGNLLKEHFSIYFSNDLFTITTLTIQIATIKRHDWWFIPFIFPTNNSISVKSLLSHLPI</sequence>
<keyword evidence="5" id="KW-1185">Reference proteome</keyword>
<dbReference type="InterPro" id="IPR036875">
    <property type="entry name" value="Znf_CCHC_sf"/>
</dbReference>
<organism evidence="4 5">
    <name type="scientific">Austropuccinia psidii MF-1</name>
    <dbReference type="NCBI Taxonomy" id="1389203"/>
    <lineage>
        <taxon>Eukaryota</taxon>
        <taxon>Fungi</taxon>
        <taxon>Dikarya</taxon>
        <taxon>Basidiomycota</taxon>
        <taxon>Pucciniomycotina</taxon>
        <taxon>Pucciniomycetes</taxon>
        <taxon>Pucciniales</taxon>
        <taxon>Sphaerophragmiaceae</taxon>
        <taxon>Austropuccinia</taxon>
    </lineage>
</organism>
<keyword evidence="1" id="KW-0507">mRNA processing</keyword>
<name>A0A9Q3KE11_9BASI</name>
<feature type="compositionally biased region" description="Polar residues" evidence="2">
    <location>
        <begin position="75"/>
        <end position="96"/>
    </location>
</feature>